<accession>A0A369MQN0</accession>
<protein>
    <recommendedName>
        <fullName evidence="5">Ferric oxidoreductase domain-containing protein</fullName>
    </recommendedName>
</protein>
<evidence type="ECO:0000256" key="1">
    <source>
        <dbReference type="SAM" id="MobiDB-lite"/>
    </source>
</evidence>
<feature type="transmembrane region" description="Helical" evidence="2">
    <location>
        <begin position="168"/>
        <end position="187"/>
    </location>
</feature>
<organism evidence="3 4">
    <name type="scientific">Eggerthella lenta</name>
    <name type="common">Eubacterium lentum</name>
    <dbReference type="NCBI Taxonomy" id="84112"/>
    <lineage>
        <taxon>Bacteria</taxon>
        <taxon>Bacillati</taxon>
        <taxon>Actinomycetota</taxon>
        <taxon>Coriobacteriia</taxon>
        <taxon>Eggerthellales</taxon>
        <taxon>Eggerthellaceae</taxon>
        <taxon>Eggerthella</taxon>
    </lineage>
</organism>
<keyword evidence="2" id="KW-0472">Membrane</keyword>
<dbReference type="RefSeq" id="WP_114516448.1">
    <property type="nucleotide sequence ID" value="NZ_CP089334.1"/>
</dbReference>
<proteinExistence type="predicted"/>
<keyword evidence="2" id="KW-0812">Transmembrane</keyword>
<evidence type="ECO:0000313" key="3">
    <source>
        <dbReference type="EMBL" id="RDB79502.1"/>
    </source>
</evidence>
<dbReference type="AlphaFoldDB" id="A0A369MQN0"/>
<keyword evidence="2" id="KW-1133">Transmembrane helix</keyword>
<evidence type="ECO:0000256" key="2">
    <source>
        <dbReference type="SAM" id="Phobius"/>
    </source>
</evidence>
<dbReference type="EMBL" id="PPTX01000011">
    <property type="protein sequence ID" value="RDB79502.1"/>
    <property type="molecule type" value="Genomic_DNA"/>
</dbReference>
<comment type="caution">
    <text evidence="3">The sequence shown here is derived from an EMBL/GenBank/DDBJ whole genome shotgun (WGS) entry which is preliminary data.</text>
</comment>
<feature type="region of interest" description="Disordered" evidence="1">
    <location>
        <begin position="225"/>
        <end position="247"/>
    </location>
</feature>
<feature type="transmembrane region" description="Helical" evidence="2">
    <location>
        <begin position="91"/>
        <end position="109"/>
    </location>
</feature>
<feature type="transmembrane region" description="Helical" evidence="2">
    <location>
        <begin position="27"/>
        <end position="52"/>
    </location>
</feature>
<evidence type="ECO:0008006" key="5">
    <source>
        <dbReference type="Google" id="ProtNLM"/>
    </source>
</evidence>
<reference evidence="3 4" key="1">
    <citation type="journal article" date="2018" name="Elife">
        <title>Discovery and characterization of a prevalent human gut bacterial enzyme sufficient for the inactivation of a family of plant toxins.</title>
        <authorList>
            <person name="Koppel N."/>
            <person name="Bisanz J.E."/>
            <person name="Pandelia M.E."/>
            <person name="Turnbaugh P.J."/>
            <person name="Balskus E.P."/>
        </authorList>
    </citation>
    <scope>NUCLEOTIDE SEQUENCE [LARGE SCALE GENOMIC DNA]</scope>
    <source>
        <strain evidence="3 4">MR1 #12</strain>
    </source>
</reference>
<feature type="transmembrane region" description="Helical" evidence="2">
    <location>
        <begin position="193"/>
        <end position="212"/>
    </location>
</feature>
<dbReference type="Proteomes" id="UP000253752">
    <property type="component" value="Unassembled WGS sequence"/>
</dbReference>
<sequence>MDFLFLLIIAAVAVYLLRRPLKAHPSFFYGIAVILDLLYFVGSTFGVPRWLWTPLVDLIQKCELALALFAIVMFIGCLGKEQALYRQMKPIRAELSIVACILCFGHMAVYLDSYLPRLLGNASINGNVAVAFGVAVALFVLLALLGVTSLGIVKRAMSSRRWTRIQRFAYLFFALIFCHLALMLLPAALRGGIAAQESLFIYTAMFGAYGILRLGKAAAERHEQARGNATGAPSITKEEETSIGNAA</sequence>
<gene>
    <name evidence="3" type="ORF">C1872_08470</name>
</gene>
<evidence type="ECO:0000313" key="4">
    <source>
        <dbReference type="Proteomes" id="UP000253752"/>
    </source>
</evidence>
<feature type="transmembrane region" description="Helical" evidence="2">
    <location>
        <begin position="129"/>
        <end position="147"/>
    </location>
</feature>
<name>A0A369MQN0_EGGLN</name>
<feature type="transmembrane region" description="Helical" evidence="2">
    <location>
        <begin position="58"/>
        <end position="79"/>
    </location>
</feature>